<organism evidence="1 2">
    <name type="scientific">Sutcliffiella rhizosphaerae</name>
    <dbReference type="NCBI Taxonomy" id="2880967"/>
    <lineage>
        <taxon>Bacteria</taxon>
        <taxon>Bacillati</taxon>
        <taxon>Bacillota</taxon>
        <taxon>Bacilli</taxon>
        <taxon>Bacillales</taxon>
        <taxon>Bacillaceae</taxon>
        <taxon>Sutcliffiella</taxon>
    </lineage>
</organism>
<sequence>MRKITKKCWQCHRTFRVLEDEQYDHVCTNGCYENNGLSGSIDACGEEVTNGDEVIIHDGEIILYENAARYLIEVLGAERKNAGE</sequence>
<protein>
    <submittedName>
        <fullName evidence="1">Uncharacterized protein</fullName>
    </submittedName>
</protein>
<evidence type="ECO:0000313" key="2">
    <source>
        <dbReference type="Proteomes" id="UP000789833"/>
    </source>
</evidence>
<keyword evidence="2" id="KW-1185">Reference proteome</keyword>
<evidence type="ECO:0000313" key="1">
    <source>
        <dbReference type="EMBL" id="CAG9620845.1"/>
    </source>
</evidence>
<dbReference type="Proteomes" id="UP000789833">
    <property type="component" value="Unassembled WGS sequence"/>
</dbReference>
<gene>
    <name evidence="1" type="ORF">BACCIP111883_01616</name>
</gene>
<accession>A0ABM8YLK6</accession>
<name>A0ABM8YLK6_9BACI</name>
<comment type="caution">
    <text evidence="1">The sequence shown here is derived from an EMBL/GenBank/DDBJ whole genome shotgun (WGS) entry which is preliminary data.</text>
</comment>
<dbReference type="EMBL" id="CAKJTJ010000006">
    <property type="protein sequence ID" value="CAG9620845.1"/>
    <property type="molecule type" value="Genomic_DNA"/>
</dbReference>
<proteinExistence type="predicted"/>
<reference evidence="1 2" key="1">
    <citation type="submission" date="2021-10" db="EMBL/GenBank/DDBJ databases">
        <authorList>
            <person name="Criscuolo A."/>
        </authorList>
    </citation>
    <scope>NUCLEOTIDE SEQUENCE [LARGE SCALE GENOMIC DNA]</scope>
    <source>
        <strain evidence="2">CIP 111883</strain>
    </source>
</reference>
<dbReference type="InterPro" id="IPR018474">
    <property type="entry name" value="Uncharacterised_Yqai"/>
</dbReference>
<dbReference type="SUPFAM" id="SSF160713">
    <property type="entry name" value="YqaI-like"/>
    <property type="match status" value="1"/>
</dbReference>
<dbReference type="RefSeq" id="WP_230500754.1">
    <property type="nucleotide sequence ID" value="NZ_CAKJTJ010000006.1"/>
</dbReference>
<dbReference type="Gene3D" id="3.30.40.30">
    <property type="entry name" value="YqaI domain"/>
    <property type="match status" value="1"/>
</dbReference>
<dbReference type="Pfam" id="PF09466">
    <property type="entry name" value="Yqai"/>
    <property type="match status" value="1"/>
</dbReference>
<dbReference type="InterPro" id="IPR023118">
    <property type="entry name" value="YqaI_dom_sf"/>
</dbReference>